<feature type="non-terminal residue" evidence="2">
    <location>
        <position position="1412"/>
    </location>
</feature>
<reference evidence="2" key="1">
    <citation type="journal article" date="2015" name="Nature">
        <title>Complex archaea that bridge the gap between prokaryotes and eukaryotes.</title>
        <authorList>
            <person name="Spang A."/>
            <person name="Saw J.H."/>
            <person name="Jorgensen S.L."/>
            <person name="Zaremba-Niedzwiedzka K."/>
            <person name="Martijn J."/>
            <person name="Lind A.E."/>
            <person name="van Eijk R."/>
            <person name="Schleper C."/>
            <person name="Guy L."/>
            <person name="Ettema T.J."/>
        </authorList>
    </citation>
    <scope>NUCLEOTIDE SEQUENCE</scope>
</reference>
<accession>A0A0F9MCF1</accession>
<protein>
    <submittedName>
        <fullName evidence="2">Uncharacterized protein</fullName>
    </submittedName>
</protein>
<evidence type="ECO:0000256" key="1">
    <source>
        <dbReference type="SAM" id="MobiDB-lite"/>
    </source>
</evidence>
<feature type="region of interest" description="Disordered" evidence="1">
    <location>
        <begin position="113"/>
        <end position="134"/>
    </location>
</feature>
<name>A0A0F9MCF1_9ZZZZ</name>
<dbReference type="EMBL" id="LAZR01009165">
    <property type="protein sequence ID" value="KKM74280.1"/>
    <property type="molecule type" value="Genomic_DNA"/>
</dbReference>
<feature type="compositionally biased region" description="Low complexity" evidence="1">
    <location>
        <begin position="113"/>
        <end position="124"/>
    </location>
</feature>
<feature type="compositionally biased region" description="Polar residues" evidence="1">
    <location>
        <begin position="125"/>
        <end position="134"/>
    </location>
</feature>
<proteinExistence type="predicted"/>
<sequence length="1412" mass="162270">LDTSYLPFELEFFEYKKDEFKMYKFRRTGELPGTALKTVWLPQDYSLSEVKDYIRKHYFRIQRSDQYLDFELGYDGIILKQGKTVNNKLIDDDIIFSALGLVGPITIAAEQSGSSGQLRSSRQSYDYQSKDGSPQSQLTAELFKRHEGYRFLWSDVGYLMAGKGNLENAVTSDEIATDVDELYFQIYRPLKESFKLLFKDITYNRKALRSSLQSLFLRVWASPEATQRIISSGKNLKEYLEAGSDIFDKQFPVEMFENAQDWNRIIDQRIGYVIYDYIMRNELGLDQQGISPNMFHQRLKNFIIDMSVGGGIEFQLLQQEILSETQKTAFLLSFSEIFFPPNANEELSRTAFGYLKSPTSFFGWIKEALHFFGGFESRVIDKIVKYGSDFKIYKFMEWSPQITPRTAAKGYNIDLLNEKQPEIRTDWNNGIDISKVRGIPTKGREMDMLSLLWKELSFTTHVKTLREWSYKRITERISSVINDYWSSMIADAEIFSSIGSNQEIASGVMRDHEADIVTTLNYFGEFVDRKEISIKIAEKLFSIRKTVEINPRINTYSVQFKSPTDLNLFYAITDLINKELNNLQIFDASDIFNLFSNTDFESKFWKAVKSNYNTDDTSKFDDVFENDNNLYITFYNAIRTVFTSNFDKLFQKTISSNQLVWDNDVGSYLLARDSENRLIPLTKELLPEDIMTLSGDDWINLPSDYNFQESGAHVIISGDDGEIGVLPLTRIIEIKGKLPEGVYLGYEGIKSAIICNSEGNLLNGVVSLDTVKRQFVVNNEWYESQTKNNIIDPTNTEDPNGVFTLDNAYRAMILSTGDHVKIIFQKQVVNLVPIKPFKPLFPGTTIIHSAISILKKAVSLKEVISLENIEKINFLLPIIHEITFSLDKGLREASMSDISHNLLTITNDLFGIHNPSVDIEYITNNLKIIEPRVGEVFYDGSDSSAWLSNIIQFSFIENDNKIKGHSLDSFKLRNNILKLIKNVLDRGSADSSYNSLSTILSPQLFEYFMDKNFQGEQFNAPIIDESLGIDEIELMNQIDEAITKLFGYIGVFFIKQGLLTFSRSSMGDYNVDCLTHNQFDLFKFAQNFQLRPIVAGNRRQSLGDMNYKSPPLTLNIIISFILTGHQERITTVDINGVLNTDFEFITNLPENSPFLRGLFDVVIENNLEFTTHQSIRDIFKSTFYDTFLSDINSHKLFIEGRDMMKSKIHTMLEKQVSLDDIKQYFEEEINTMFARRANTGITLEDCAIIKRLQIIEYMARKYTDSIYYPAQPLSPSKAIKGVNTIGDILLDFRHLLKSAADTTFIPFVPYGGIPTNPFFSDFQLTFSLNDFNKKEISKIIPTLAYNYWNLPNFQTRFRGDSALLYDLRAIFPELKEQISTTFKNFELYFANYIGSTGVNTFGIKFYLPKPNG</sequence>
<evidence type="ECO:0000313" key="2">
    <source>
        <dbReference type="EMBL" id="KKM74280.1"/>
    </source>
</evidence>
<comment type="caution">
    <text evidence="2">The sequence shown here is derived from an EMBL/GenBank/DDBJ whole genome shotgun (WGS) entry which is preliminary data.</text>
</comment>
<feature type="non-terminal residue" evidence="2">
    <location>
        <position position="1"/>
    </location>
</feature>
<organism evidence="2">
    <name type="scientific">marine sediment metagenome</name>
    <dbReference type="NCBI Taxonomy" id="412755"/>
    <lineage>
        <taxon>unclassified sequences</taxon>
        <taxon>metagenomes</taxon>
        <taxon>ecological metagenomes</taxon>
    </lineage>
</organism>
<gene>
    <name evidence="2" type="ORF">LCGC14_1401910</name>
</gene>